<reference evidence="2" key="1">
    <citation type="journal article" date="2019" name="Int. J. Syst. Evol. Microbiol.">
        <title>The Global Catalogue of Microorganisms (GCM) 10K type strain sequencing project: providing services to taxonomists for standard genome sequencing and annotation.</title>
        <authorList>
            <consortium name="The Broad Institute Genomics Platform"/>
            <consortium name="The Broad Institute Genome Sequencing Center for Infectious Disease"/>
            <person name="Wu L."/>
            <person name="Ma J."/>
        </authorList>
    </citation>
    <scope>NUCLEOTIDE SEQUENCE [LARGE SCALE GENOMIC DNA]</scope>
    <source>
        <strain evidence="2">JCM 6921</strain>
    </source>
</reference>
<evidence type="ECO:0000313" key="1">
    <source>
        <dbReference type="EMBL" id="GAA2417709.1"/>
    </source>
</evidence>
<organism evidence="1 2">
    <name type="scientific">Streptomyces glaucosporus</name>
    <dbReference type="NCBI Taxonomy" id="284044"/>
    <lineage>
        <taxon>Bacteria</taxon>
        <taxon>Bacillati</taxon>
        <taxon>Actinomycetota</taxon>
        <taxon>Actinomycetes</taxon>
        <taxon>Kitasatosporales</taxon>
        <taxon>Streptomycetaceae</taxon>
        <taxon>Streptomyces</taxon>
    </lineage>
</organism>
<dbReference type="EMBL" id="BAAATJ010000041">
    <property type="protein sequence ID" value="GAA2417709.1"/>
    <property type="molecule type" value="Genomic_DNA"/>
</dbReference>
<evidence type="ECO:0000313" key="2">
    <source>
        <dbReference type="Proteomes" id="UP001500058"/>
    </source>
</evidence>
<name>A0ABP5W5H0_9ACTN</name>
<gene>
    <name evidence="1" type="ORF">GCM10010420_55060</name>
</gene>
<accession>A0ABP5W5H0</accession>
<sequence>MPDLEPAPALGAVLEVDGDVGPWRFPHLLVQGGVVALDDGDVVGAVLAQPVAVGVLGVGGRRPR</sequence>
<keyword evidence="2" id="KW-1185">Reference proteome</keyword>
<dbReference type="Proteomes" id="UP001500058">
    <property type="component" value="Unassembled WGS sequence"/>
</dbReference>
<comment type="caution">
    <text evidence="1">The sequence shown here is derived from an EMBL/GenBank/DDBJ whole genome shotgun (WGS) entry which is preliminary data.</text>
</comment>
<proteinExistence type="predicted"/>
<protein>
    <submittedName>
        <fullName evidence="1">Uncharacterized protein</fullName>
    </submittedName>
</protein>